<dbReference type="AlphaFoldDB" id="A0AAN5DBE0"/>
<dbReference type="Proteomes" id="UP001328107">
    <property type="component" value="Unassembled WGS sequence"/>
</dbReference>
<evidence type="ECO:0000313" key="2">
    <source>
        <dbReference type="EMBL" id="GMR59065.1"/>
    </source>
</evidence>
<feature type="region of interest" description="Disordered" evidence="1">
    <location>
        <begin position="89"/>
        <end position="111"/>
    </location>
</feature>
<evidence type="ECO:0000313" key="3">
    <source>
        <dbReference type="Proteomes" id="UP001328107"/>
    </source>
</evidence>
<reference evidence="3" key="1">
    <citation type="submission" date="2022-10" db="EMBL/GenBank/DDBJ databases">
        <title>Genome assembly of Pristionchus species.</title>
        <authorList>
            <person name="Yoshida K."/>
            <person name="Sommer R.J."/>
        </authorList>
    </citation>
    <scope>NUCLEOTIDE SEQUENCE [LARGE SCALE GENOMIC DNA]</scope>
    <source>
        <strain evidence="3">RS5460</strain>
    </source>
</reference>
<name>A0AAN5DBE0_9BILA</name>
<gene>
    <name evidence="2" type="ORF">PMAYCL1PPCAC_29260</name>
</gene>
<protein>
    <submittedName>
        <fullName evidence="2">Uncharacterized protein</fullName>
    </submittedName>
</protein>
<organism evidence="2 3">
    <name type="scientific">Pristionchus mayeri</name>
    <dbReference type="NCBI Taxonomy" id="1317129"/>
    <lineage>
        <taxon>Eukaryota</taxon>
        <taxon>Metazoa</taxon>
        <taxon>Ecdysozoa</taxon>
        <taxon>Nematoda</taxon>
        <taxon>Chromadorea</taxon>
        <taxon>Rhabditida</taxon>
        <taxon>Rhabditina</taxon>
        <taxon>Diplogasteromorpha</taxon>
        <taxon>Diplogasteroidea</taxon>
        <taxon>Neodiplogasteridae</taxon>
        <taxon>Pristionchus</taxon>
    </lineage>
</organism>
<feature type="compositionally biased region" description="Low complexity" evidence="1">
    <location>
        <begin position="249"/>
        <end position="273"/>
    </location>
</feature>
<keyword evidence="3" id="KW-1185">Reference proteome</keyword>
<sequence length="308" mass="33717">MAMDAWLVGLSSGVAVFAFVFSLLTCTLFCCRDTSTPNSLEEKNDTVAEGYTEEIKRLLSRSLPLPPSPPPLPSLCRCDSVESGRVLRSQFPSRNASPSLHRSGSRMSRVKDPLSIPIEHARIDEEGEQSKENITSIYDNYKEDNERITPSTIVNCPDKVILPSSAPLHNSPARLLPKLSVTSPSFTNLLLLDGEREGNGRIPLVTHDTINDLPVIPNLRKSEERADNEMWEAKRRTWRGIVDAVDGCSTSDSHPSSPLSLPSSPLPTPRSISPLASVNVTATMGGCELGVETSLPQHRRPLRSETVV</sequence>
<feature type="region of interest" description="Disordered" evidence="1">
    <location>
        <begin position="246"/>
        <end position="273"/>
    </location>
</feature>
<feature type="compositionally biased region" description="Polar residues" evidence="1">
    <location>
        <begin position="90"/>
        <end position="106"/>
    </location>
</feature>
<dbReference type="EMBL" id="BTRK01000006">
    <property type="protein sequence ID" value="GMR59065.1"/>
    <property type="molecule type" value="Genomic_DNA"/>
</dbReference>
<proteinExistence type="predicted"/>
<comment type="caution">
    <text evidence="2">The sequence shown here is derived from an EMBL/GenBank/DDBJ whole genome shotgun (WGS) entry which is preliminary data.</text>
</comment>
<accession>A0AAN5DBE0</accession>
<evidence type="ECO:0000256" key="1">
    <source>
        <dbReference type="SAM" id="MobiDB-lite"/>
    </source>
</evidence>